<evidence type="ECO:0000313" key="4">
    <source>
        <dbReference type="Proteomes" id="UP000002026"/>
    </source>
</evidence>
<evidence type="ECO:0000256" key="2">
    <source>
        <dbReference type="SAM" id="SignalP"/>
    </source>
</evidence>
<keyword evidence="1" id="KW-1133">Transmembrane helix</keyword>
<evidence type="ECO:0000256" key="1">
    <source>
        <dbReference type="SAM" id="Phobius"/>
    </source>
</evidence>
<feature type="transmembrane region" description="Helical" evidence="1">
    <location>
        <begin position="97"/>
        <end position="114"/>
    </location>
</feature>
<dbReference type="KEGG" id="shi:Shel_10910"/>
<dbReference type="HOGENOM" id="CLU_2107394_0_0_11"/>
<sequence>METMKSRLKGSKPVKVVSLLASLVLPACALDMGTTNVVMDVVNPYYLLFLGFYGCIFLCLSWEGKWLWLKVVLVAANAAFISLFVFVAFMGGLGGPILALLQMVVPIVPWIPLFG</sequence>
<organism evidence="3 4">
    <name type="scientific">Slackia heliotrinireducens (strain ATCC 29202 / DSM 20476 / NCTC 11029 / RHS 1)</name>
    <name type="common">Peptococcus heliotrinreducens</name>
    <dbReference type="NCBI Taxonomy" id="471855"/>
    <lineage>
        <taxon>Bacteria</taxon>
        <taxon>Bacillati</taxon>
        <taxon>Actinomycetota</taxon>
        <taxon>Coriobacteriia</taxon>
        <taxon>Eggerthellales</taxon>
        <taxon>Eggerthellaceae</taxon>
        <taxon>Slackia</taxon>
    </lineage>
</organism>
<dbReference type="AlphaFoldDB" id="C7N5E1"/>
<feature type="signal peptide" evidence="2">
    <location>
        <begin position="1"/>
        <end position="29"/>
    </location>
</feature>
<feature type="transmembrane region" description="Helical" evidence="1">
    <location>
        <begin position="45"/>
        <end position="64"/>
    </location>
</feature>
<keyword evidence="1" id="KW-0812">Transmembrane</keyword>
<accession>C7N5E1</accession>
<gene>
    <name evidence="3" type="ordered locus">Shel_10910</name>
</gene>
<keyword evidence="4" id="KW-1185">Reference proteome</keyword>
<reference evidence="3 4" key="1">
    <citation type="journal article" date="2009" name="Stand. Genomic Sci.">
        <title>Complete genome sequence of Slackia heliotrinireducens type strain (RHS 1).</title>
        <authorList>
            <person name="Pukall R."/>
            <person name="Lapidus A."/>
            <person name="Nolan M."/>
            <person name="Copeland A."/>
            <person name="Glavina Del Rio T."/>
            <person name="Lucas S."/>
            <person name="Chen F."/>
            <person name="Tice H."/>
            <person name="Cheng J.F."/>
            <person name="Chertkov O."/>
            <person name="Bruce D."/>
            <person name="Goodwin L."/>
            <person name="Kuske C."/>
            <person name="Brettin T."/>
            <person name="Detter J.C."/>
            <person name="Han C."/>
            <person name="Pitluck S."/>
            <person name="Pati A."/>
            <person name="Mavrommatis K."/>
            <person name="Ivanova N."/>
            <person name="Ovchinnikova G."/>
            <person name="Chen A."/>
            <person name="Palaniappan K."/>
            <person name="Schneider S."/>
            <person name="Rohde M."/>
            <person name="Chain P."/>
            <person name="D'haeseleer P."/>
            <person name="Goker M."/>
            <person name="Bristow J."/>
            <person name="Eisen J.A."/>
            <person name="Markowitz V."/>
            <person name="Kyrpides N.C."/>
            <person name="Klenk H.P."/>
            <person name="Hugenholtz P."/>
        </authorList>
    </citation>
    <scope>NUCLEOTIDE SEQUENCE [LARGE SCALE GENOMIC DNA]</scope>
    <source>
        <strain evidence="4">ATCC 29202 / DSM 20476 / NCTC 11029 / RHS 1</strain>
    </source>
</reference>
<dbReference type="EMBL" id="CP001684">
    <property type="protein sequence ID" value="ACV22126.1"/>
    <property type="molecule type" value="Genomic_DNA"/>
</dbReference>
<feature type="transmembrane region" description="Helical" evidence="1">
    <location>
        <begin position="71"/>
        <end position="91"/>
    </location>
</feature>
<name>C7N5E1_SLAHD</name>
<proteinExistence type="predicted"/>
<keyword evidence="2" id="KW-0732">Signal</keyword>
<feature type="chain" id="PRO_5002980696" evidence="2">
    <location>
        <begin position="30"/>
        <end position="115"/>
    </location>
</feature>
<evidence type="ECO:0000313" key="3">
    <source>
        <dbReference type="EMBL" id="ACV22126.1"/>
    </source>
</evidence>
<dbReference type="RefSeq" id="WP_012798229.1">
    <property type="nucleotide sequence ID" value="NC_013165.1"/>
</dbReference>
<keyword evidence="1" id="KW-0472">Membrane</keyword>
<dbReference type="Proteomes" id="UP000002026">
    <property type="component" value="Chromosome"/>
</dbReference>
<protein>
    <submittedName>
        <fullName evidence="3">Uncharacterized protein</fullName>
    </submittedName>
</protein>